<dbReference type="InterPro" id="IPR038765">
    <property type="entry name" value="Papain-like_cys_pep_sf"/>
</dbReference>
<reference evidence="1 2" key="1">
    <citation type="submission" date="2019-06" db="EMBL/GenBank/DDBJ databases">
        <authorList>
            <person name="Meng X."/>
        </authorList>
    </citation>
    <scope>NUCLEOTIDE SEQUENCE [LARGE SCALE GENOMIC DNA]</scope>
    <source>
        <strain evidence="1 2">M625</strain>
    </source>
</reference>
<dbReference type="SUPFAM" id="SSF54001">
    <property type="entry name" value="Cysteine proteinases"/>
    <property type="match status" value="1"/>
</dbReference>
<dbReference type="EMBL" id="VFWZ01000004">
    <property type="protein sequence ID" value="TPN85197.1"/>
    <property type="molecule type" value="Genomic_DNA"/>
</dbReference>
<dbReference type="RefSeq" id="WP_140594221.1">
    <property type="nucleotide sequence ID" value="NZ_VFWZ01000004.1"/>
</dbReference>
<organism evidence="1 2">
    <name type="scientific">Aquimarina algicola</name>
    <dbReference type="NCBI Taxonomy" id="2589995"/>
    <lineage>
        <taxon>Bacteria</taxon>
        <taxon>Pseudomonadati</taxon>
        <taxon>Bacteroidota</taxon>
        <taxon>Flavobacteriia</taxon>
        <taxon>Flavobacteriales</taxon>
        <taxon>Flavobacteriaceae</taxon>
        <taxon>Aquimarina</taxon>
    </lineage>
</organism>
<dbReference type="InterPro" id="IPR024453">
    <property type="entry name" value="Peptidase_C92"/>
</dbReference>
<dbReference type="OrthoDB" id="195541at2"/>
<proteinExistence type="predicted"/>
<comment type="caution">
    <text evidence="1">The sequence shown here is derived from an EMBL/GenBank/DDBJ whole genome shotgun (WGS) entry which is preliminary data.</text>
</comment>
<dbReference type="NCBIfam" id="NF007458">
    <property type="entry name" value="PRK10030.1"/>
    <property type="match status" value="1"/>
</dbReference>
<evidence type="ECO:0000313" key="2">
    <source>
        <dbReference type="Proteomes" id="UP000315540"/>
    </source>
</evidence>
<keyword evidence="2" id="KW-1185">Reference proteome</keyword>
<dbReference type="Gene3D" id="3.90.1720.10">
    <property type="entry name" value="endopeptidase domain like (from Nostoc punctiforme)"/>
    <property type="match status" value="1"/>
</dbReference>
<name>A0A504J2V3_9FLAO</name>
<dbReference type="Proteomes" id="UP000315540">
    <property type="component" value="Unassembled WGS sequence"/>
</dbReference>
<protein>
    <submittedName>
        <fullName evidence="1">YiiX family permuted papain-like enzyme</fullName>
    </submittedName>
</protein>
<gene>
    <name evidence="1" type="ORF">FHK87_14305</name>
</gene>
<accession>A0A504J2V3</accession>
<sequence length="227" mass="26314">MKKIFLIAFICITLSFVVLTIGFGHDCNDKATKDSFVEFKNEQLNTKIKDGDIIFQTSISNQSKAIQLATHSKYSHMGIIYKNKGTFYVYEAIQPVKTTPLQEWIQRGKDDHYVIKRLKNVEKKLTPATLKKMKEIGELYKGKDYDLYFEWSDDKIYCSELVWKIYKEALGIEIGQLQKLSEFDTSHPIVQQKLKERYGNKIPSDEKVISPAAMFNSSKLITVEEYN</sequence>
<dbReference type="AlphaFoldDB" id="A0A504J2V3"/>
<evidence type="ECO:0000313" key="1">
    <source>
        <dbReference type="EMBL" id="TPN85197.1"/>
    </source>
</evidence>
<dbReference type="Pfam" id="PF05708">
    <property type="entry name" value="Peptidase_C92"/>
    <property type="match status" value="1"/>
</dbReference>